<sequence length="215" mass="23807">MSLVLILSLICQTYSAPNITLDRSVLSVTGQGMASIAAQATKYEIVLYADAYAEEEAEAREMAKAMKKEIIKVVKKLGGKEDDVVLTNINTLEPIEEDPHYGIEQDIQIWLHKVKNINKIKEQFLLIDGVSIGSVVPIIDEIADYAPAIKKARKDAVKNANEQAQALASEMHVILGALLYAAEDITYPTYTGYETSSESDVIVSVTVYYEMLYKK</sequence>
<evidence type="ECO:0000313" key="2">
    <source>
        <dbReference type="Proteomes" id="UP000051012"/>
    </source>
</evidence>
<organism evidence="1 2">
    <name type="scientific">candidate division TA06 bacterium DG_78</name>
    <dbReference type="NCBI Taxonomy" id="1703772"/>
    <lineage>
        <taxon>Bacteria</taxon>
        <taxon>Bacteria division TA06</taxon>
    </lineage>
</organism>
<dbReference type="InterPro" id="IPR007497">
    <property type="entry name" value="SIMPL/DUF541"/>
</dbReference>
<name>A0A0S7YB52_UNCT6</name>
<dbReference type="Pfam" id="PF04402">
    <property type="entry name" value="SIMPL"/>
    <property type="match status" value="1"/>
</dbReference>
<proteinExistence type="predicted"/>
<dbReference type="Gene3D" id="3.30.110.170">
    <property type="entry name" value="Protein of unknown function (DUF541), domain 1"/>
    <property type="match status" value="1"/>
</dbReference>
<gene>
    <name evidence="1" type="ORF">AMJ52_07890</name>
</gene>
<dbReference type="EMBL" id="LJNI01000110">
    <property type="protein sequence ID" value="KPJ71965.1"/>
    <property type="molecule type" value="Genomic_DNA"/>
</dbReference>
<accession>A0A0S7YB52</accession>
<comment type="caution">
    <text evidence="1">The sequence shown here is derived from an EMBL/GenBank/DDBJ whole genome shotgun (WGS) entry which is preliminary data.</text>
</comment>
<dbReference type="Gene3D" id="3.30.70.2970">
    <property type="entry name" value="Protein of unknown function (DUF541), domain 2"/>
    <property type="match status" value="1"/>
</dbReference>
<dbReference type="AlphaFoldDB" id="A0A0S7YB52"/>
<evidence type="ECO:0000313" key="1">
    <source>
        <dbReference type="EMBL" id="KPJ71965.1"/>
    </source>
</evidence>
<protein>
    <recommendedName>
        <fullName evidence="3">SIMPL domain-containing protein</fullName>
    </recommendedName>
</protein>
<dbReference type="Proteomes" id="UP000051012">
    <property type="component" value="Unassembled WGS sequence"/>
</dbReference>
<reference evidence="1 2" key="1">
    <citation type="journal article" date="2015" name="Microbiome">
        <title>Genomic resolution of linkages in carbon, nitrogen, and sulfur cycling among widespread estuary sediment bacteria.</title>
        <authorList>
            <person name="Baker B.J."/>
            <person name="Lazar C.S."/>
            <person name="Teske A.P."/>
            <person name="Dick G.J."/>
        </authorList>
    </citation>
    <scope>NUCLEOTIDE SEQUENCE [LARGE SCALE GENOMIC DNA]</scope>
    <source>
        <strain evidence="1">DG_78</strain>
    </source>
</reference>
<evidence type="ECO:0008006" key="3">
    <source>
        <dbReference type="Google" id="ProtNLM"/>
    </source>
</evidence>